<dbReference type="PANTHER" id="PTHR30502:SF0">
    <property type="entry name" value="PHOSPHOENOLPYRUVATE CARBOXYLASE FAMILY PROTEIN"/>
    <property type="match status" value="1"/>
</dbReference>
<keyword evidence="10" id="KW-1185">Reference proteome</keyword>
<evidence type="ECO:0000313" key="10">
    <source>
        <dbReference type="Proteomes" id="UP000199144"/>
    </source>
</evidence>
<dbReference type="SUPFAM" id="SSF51621">
    <property type="entry name" value="Phosphoenolpyruvate/pyruvate domain"/>
    <property type="match status" value="1"/>
</dbReference>
<evidence type="ECO:0000256" key="4">
    <source>
        <dbReference type="ARBA" id="ARBA00023239"/>
    </source>
</evidence>
<dbReference type="Proteomes" id="UP000199144">
    <property type="component" value="Unassembled WGS sequence"/>
</dbReference>
<evidence type="ECO:0000256" key="6">
    <source>
        <dbReference type="ARBA" id="ARBA00045074"/>
    </source>
</evidence>
<dbReference type="STRING" id="254406.SAMN04488042_1011016"/>
<dbReference type="GO" id="GO:0046872">
    <property type="term" value="F:metal ion binding"/>
    <property type="evidence" value="ECO:0007669"/>
    <property type="project" value="UniProtKB-KW"/>
</dbReference>
<dbReference type="FunFam" id="3.20.20.60:FF:000004">
    <property type="entry name" value="5-keto-4-deoxy-D-glucarate aldolase"/>
    <property type="match status" value="1"/>
</dbReference>
<evidence type="ECO:0000256" key="2">
    <source>
        <dbReference type="ARBA" id="ARBA00005568"/>
    </source>
</evidence>
<keyword evidence="3" id="KW-0479">Metal-binding</keyword>
<feature type="domain" description="HpcH/HpaI aldolase/citrate lyase" evidence="8">
    <location>
        <begin position="18"/>
        <end position="243"/>
    </location>
</feature>
<dbReference type="GO" id="GO:0016832">
    <property type="term" value="F:aldehyde-lyase activity"/>
    <property type="evidence" value="ECO:0007669"/>
    <property type="project" value="UniProtKB-ARBA"/>
</dbReference>
<keyword evidence="4" id="KW-0456">Lyase</keyword>
<dbReference type="InterPro" id="IPR050251">
    <property type="entry name" value="HpcH-HpaI_aldolase"/>
</dbReference>
<evidence type="ECO:0000313" key="9">
    <source>
        <dbReference type="EMBL" id="SFL65640.1"/>
    </source>
</evidence>
<evidence type="ECO:0000256" key="3">
    <source>
        <dbReference type="ARBA" id="ARBA00022723"/>
    </source>
</evidence>
<dbReference type="Gene3D" id="3.20.20.60">
    <property type="entry name" value="Phosphoenolpyruvate-binding domains"/>
    <property type="match status" value="1"/>
</dbReference>
<accession>A0A1I4JGE5</accession>
<name>A0A1I4JGE5_9RHOB</name>
<evidence type="ECO:0000256" key="5">
    <source>
        <dbReference type="ARBA" id="ARBA00023317"/>
    </source>
</evidence>
<evidence type="ECO:0000259" key="8">
    <source>
        <dbReference type="Pfam" id="PF03328"/>
    </source>
</evidence>
<dbReference type="InterPro" id="IPR015813">
    <property type="entry name" value="Pyrv/PenolPyrv_kinase-like_dom"/>
</dbReference>
<evidence type="ECO:0000256" key="1">
    <source>
        <dbReference type="ARBA" id="ARBA00001968"/>
    </source>
</evidence>
<comment type="similarity">
    <text evidence="2">Belongs to the HpcH/HpaI aldolase family.</text>
</comment>
<gene>
    <name evidence="9" type="ORF">SAMN04488042_1011016</name>
</gene>
<comment type="cofactor">
    <cofactor evidence="1">
        <name>a divalent metal cation</name>
        <dbReference type="ChEBI" id="CHEBI:60240"/>
    </cofactor>
</comment>
<proteinExistence type="inferred from homology"/>
<dbReference type="OrthoDB" id="9802624at2"/>
<sequence>MPAPINPFKSAIAANRPQIGCWLTFAEAGAAELMAHTGFDWLVVDGEHSPNDLRSIRDQLAVIDPTDSHAVVRVPFGEAWMIKQVLDAGAQTVLVPMVDTAEHAAEMVRACRYPPEGIRGMGATGARVTKFGAIPDYVSNANQEICLLVQAESRAALENLDAILAVDGVDGVFIGPADLSADMGYPGNAAAPEVQEAIADAIPRIRAAGKAAGILTQTLEGAQKHLDQGATFVAVGIDTLILAKAARALSAGTKAMIKG</sequence>
<comment type="catalytic activity">
    <reaction evidence="6">
        <text>D-glyceraldehyde + pyruvate = 2-dehydro-3-deoxy-L-galactonate</text>
        <dbReference type="Rhea" id="RHEA:80055"/>
        <dbReference type="ChEBI" id="CHEBI:15361"/>
        <dbReference type="ChEBI" id="CHEBI:17378"/>
        <dbReference type="ChEBI" id="CHEBI:75545"/>
    </reaction>
</comment>
<organism evidence="9 10">
    <name type="scientific">Shimia aestuarii</name>
    <dbReference type="NCBI Taxonomy" id="254406"/>
    <lineage>
        <taxon>Bacteria</taxon>
        <taxon>Pseudomonadati</taxon>
        <taxon>Pseudomonadota</taxon>
        <taxon>Alphaproteobacteria</taxon>
        <taxon>Rhodobacterales</taxon>
        <taxon>Roseobacteraceae</taxon>
    </lineage>
</organism>
<reference evidence="9 10" key="1">
    <citation type="submission" date="2016-10" db="EMBL/GenBank/DDBJ databases">
        <authorList>
            <person name="de Groot N.N."/>
        </authorList>
    </citation>
    <scope>NUCLEOTIDE SEQUENCE [LARGE SCALE GENOMIC DNA]</scope>
    <source>
        <strain evidence="9 10">DSM 15283</strain>
    </source>
</reference>
<dbReference type="PANTHER" id="PTHR30502">
    <property type="entry name" value="2-KETO-3-DEOXY-L-RHAMNONATE ALDOLASE"/>
    <property type="match status" value="1"/>
</dbReference>
<dbReference type="RefSeq" id="WP_093091448.1">
    <property type="nucleotide sequence ID" value="NZ_FOTQ01000001.1"/>
</dbReference>
<dbReference type="InterPro" id="IPR040442">
    <property type="entry name" value="Pyrv_kinase-like_dom_sf"/>
</dbReference>
<dbReference type="AlphaFoldDB" id="A0A1I4JGE5"/>
<dbReference type="GO" id="GO:0005737">
    <property type="term" value="C:cytoplasm"/>
    <property type="evidence" value="ECO:0007669"/>
    <property type="project" value="TreeGrafter"/>
</dbReference>
<dbReference type="EMBL" id="FOTQ01000001">
    <property type="protein sequence ID" value="SFL65640.1"/>
    <property type="molecule type" value="Genomic_DNA"/>
</dbReference>
<dbReference type="Pfam" id="PF03328">
    <property type="entry name" value="HpcH_HpaI"/>
    <property type="match status" value="1"/>
</dbReference>
<protein>
    <recommendedName>
        <fullName evidence="7">Hydroxypyruvate/pyruvate aldolase</fullName>
    </recommendedName>
</protein>
<evidence type="ECO:0000256" key="7">
    <source>
        <dbReference type="ARBA" id="ARBA00068169"/>
    </source>
</evidence>
<keyword evidence="5" id="KW-0670">Pyruvate</keyword>
<dbReference type="InterPro" id="IPR005000">
    <property type="entry name" value="Aldolase/citrate-lyase_domain"/>
</dbReference>